<feature type="transmembrane region" description="Helical" evidence="14">
    <location>
        <begin position="12"/>
        <end position="34"/>
    </location>
</feature>
<dbReference type="Pfam" id="PF02743">
    <property type="entry name" value="dCache_1"/>
    <property type="match status" value="1"/>
</dbReference>
<evidence type="ECO:0000256" key="10">
    <source>
        <dbReference type="ARBA" id="ARBA00022840"/>
    </source>
</evidence>
<evidence type="ECO:0000256" key="3">
    <source>
        <dbReference type="ARBA" id="ARBA00012438"/>
    </source>
</evidence>
<evidence type="ECO:0000256" key="12">
    <source>
        <dbReference type="ARBA" id="ARBA00023012"/>
    </source>
</evidence>
<dbReference type="PRINTS" id="PR00344">
    <property type="entry name" value="BCTRLSENSOR"/>
</dbReference>
<evidence type="ECO:0000259" key="16">
    <source>
        <dbReference type="PROSITE" id="PS50885"/>
    </source>
</evidence>
<dbReference type="InterPro" id="IPR036890">
    <property type="entry name" value="HATPase_C_sf"/>
</dbReference>
<reference evidence="17 18" key="1">
    <citation type="submission" date="2018-05" db="EMBL/GenBank/DDBJ databases">
        <title>Genomic Encyclopedia of Type Strains, Phase III (KMG-III): the genomes of soil and plant-associated and newly described type strains.</title>
        <authorList>
            <person name="Whitman W."/>
        </authorList>
    </citation>
    <scope>NUCLEOTIDE SEQUENCE [LARGE SCALE GENOMIC DNA]</scope>
    <source>
        <strain evidence="17 18">CECT 5696</strain>
    </source>
</reference>
<evidence type="ECO:0000256" key="4">
    <source>
        <dbReference type="ARBA" id="ARBA00022475"/>
    </source>
</evidence>
<accession>A0A2V2YY71</accession>
<dbReference type="GO" id="GO:0000155">
    <property type="term" value="F:phosphorelay sensor kinase activity"/>
    <property type="evidence" value="ECO:0007669"/>
    <property type="project" value="InterPro"/>
</dbReference>
<gene>
    <name evidence="17" type="ORF">DFQ01_102186</name>
</gene>
<dbReference type="SMART" id="SM00387">
    <property type="entry name" value="HATPase_c"/>
    <property type="match status" value="1"/>
</dbReference>
<evidence type="ECO:0000256" key="13">
    <source>
        <dbReference type="ARBA" id="ARBA00023136"/>
    </source>
</evidence>
<evidence type="ECO:0000256" key="2">
    <source>
        <dbReference type="ARBA" id="ARBA00004651"/>
    </source>
</evidence>
<dbReference type="EC" id="2.7.13.3" evidence="3"/>
<evidence type="ECO:0000259" key="15">
    <source>
        <dbReference type="PROSITE" id="PS50109"/>
    </source>
</evidence>
<keyword evidence="18" id="KW-1185">Reference proteome</keyword>
<dbReference type="RefSeq" id="WP_110042550.1">
    <property type="nucleotide sequence ID" value="NZ_CP054612.1"/>
</dbReference>
<keyword evidence="9 17" id="KW-0418">Kinase</keyword>
<evidence type="ECO:0000313" key="18">
    <source>
        <dbReference type="Proteomes" id="UP000246635"/>
    </source>
</evidence>
<feature type="domain" description="HAMP" evidence="16">
    <location>
        <begin position="311"/>
        <end position="363"/>
    </location>
</feature>
<keyword evidence="6" id="KW-0808">Transferase</keyword>
<dbReference type="Gene3D" id="3.30.450.20">
    <property type="entry name" value="PAS domain"/>
    <property type="match status" value="2"/>
</dbReference>
<keyword evidence="7 14" id="KW-0812">Transmembrane</keyword>
<evidence type="ECO:0000256" key="7">
    <source>
        <dbReference type="ARBA" id="ARBA00022692"/>
    </source>
</evidence>
<keyword evidence="12" id="KW-0902">Two-component regulatory system</keyword>
<dbReference type="EMBL" id="QGTQ01000002">
    <property type="protein sequence ID" value="PWW07294.1"/>
    <property type="molecule type" value="Genomic_DNA"/>
</dbReference>
<dbReference type="InterPro" id="IPR005467">
    <property type="entry name" value="His_kinase_dom"/>
</dbReference>
<proteinExistence type="predicted"/>
<evidence type="ECO:0000256" key="11">
    <source>
        <dbReference type="ARBA" id="ARBA00022989"/>
    </source>
</evidence>
<dbReference type="SUPFAM" id="SSF55874">
    <property type="entry name" value="ATPase domain of HSP90 chaperone/DNA topoisomerase II/histidine kinase"/>
    <property type="match status" value="1"/>
</dbReference>
<sequence>MRRRLQFISIKTKIITICLIVIIVPIFVMTVNTYTSSQGLLERKYTDLLTDLAKQSNIRIEEYLNEVEKISLVSSYGLNSSVSVSSQESFPIQEYLRQGSESSENAAYSSLMNYIAMKDGMFSIYIYNLHNGHDLFVSSTDVDYSFSARGQEWFRRFVASSSKVITRNTYPDEQLKSKPLAITHARKIFDMASGKLIGVMVVSIDIQFIDAVNSRLQEAIRSRFTIVDGDNNVIYNADLERIGSKAEPSMHPDSSHSIVVEIPFDGEKWTTYLYMPMSELSIEGELLQRNSFLLAGVLILFTAVVSILLSNIITRPAKKLMSNIALVERGQFEQVEDIGSRDEFGLLSIRFNKMAYEVKMLIERVQLEEMEKSEAEMRALQSQINPHFLYNTLGSVKWIASMQRADKIVDMTEALISMLRYTARAEGSMVKIREELENLNNYITIQNVRYYNRIQMISEVDEELFELLMPKLILQPIVENAIFHGLAEKEEDGIITLRMDREGHHVRIEVRDNGVGMDEETVRSLRASWTERQDGSKGIGLYNVNRRLQLHFGQQYGIEVESESSKGTVFRFIMPEVTISKEEGTRSDR</sequence>
<evidence type="ECO:0000313" key="17">
    <source>
        <dbReference type="EMBL" id="PWW07294.1"/>
    </source>
</evidence>
<dbReference type="CDD" id="cd06225">
    <property type="entry name" value="HAMP"/>
    <property type="match status" value="1"/>
</dbReference>
<dbReference type="InterPro" id="IPR003594">
    <property type="entry name" value="HATPase_dom"/>
</dbReference>
<comment type="catalytic activity">
    <reaction evidence="1">
        <text>ATP + protein L-histidine = ADP + protein N-phospho-L-histidine.</text>
        <dbReference type="EC" id="2.7.13.3"/>
    </reaction>
</comment>
<feature type="domain" description="Histidine kinase" evidence="15">
    <location>
        <begin position="353"/>
        <end position="578"/>
    </location>
</feature>
<keyword evidence="13 14" id="KW-0472">Membrane</keyword>
<dbReference type="InterPro" id="IPR033479">
    <property type="entry name" value="dCache_1"/>
</dbReference>
<comment type="subcellular location">
    <subcellularLocation>
        <location evidence="2">Cell membrane</location>
        <topology evidence="2">Multi-pass membrane protein</topology>
    </subcellularLocation>
</comment>
<dbReference type="PROSITE" id="PS50885">
    <property type="entry name" value="HAMP"/>
    <property type="match status" value="1"/>
</dbReference>
<evidence type="ECO:0000256" key="14">
    <source>
        <dbReference type="SAM" id="Phobius"/>
    </source>
</evidence>
<feature type="transmembrane region" description="Helical" evidence="14">
    <location>
        <begin position="292"/>
        <end position="313"/>
    </location>
</feature>
<keyword evidence="10" id="KW-0067">ATP-binding</keyword>
<keyword evidence="11 14" id="KW-1133">Transmembrane helix</keyword>
<dbReference type="Pfam" id="PF02518">
    <property type="entry name" value="HATPase_c"/>
    <property type="match status" value="1"/>
</dbReference>
<keyword evidence="8" id="KW-0547">Nucleotide-binding</keyword>
<dbReference type="GO" id="GO:0005524">
    <property type="term" value="F:ATP binding"/>
    <property type="evidence" value="ECO:0007669"/>
    <property type="project" value="UniProtKB-KW"/>
</dbReference>
<dbReference type="AlphaFoldDB" id="A0A2V2YY71"/>
<evidence type="ECO:0000256" key="1">
    <source>
        <dbReference type="ARBA" id="ARBA00000085"/>
    </source>
</evidence>
<evidence type="ECO:0000256" key="9">
    <source>
        <dbReference type="ARBA" id="ARBA00022777"/>
    </source>
</evidence>
<dbReference type="PANTHER" id="PTHR34220:SF7">
    <property type="entry name" value="SENSOR HISTIDINE KINASE YPDA"/>
    <property type="match status" value="1"/>
</dbReference>
<name>A0A2V2YY71_9BACL</name>
<evidence type="ECO:0000256" key="6">
    <source>
        <dbReference type="ARBA" id="ARBA00022679"/>
    </source>
</evidence>
<protein>
    <recommendedName>
        <fullName evidence="3">histidine kinase</fullName>
        <ecNumber evidence="3">2.7.13.3</ecNumber>
    </recommendedName>
</protein>
<evidence type="ECO:0000256" key="5">
    <source>
        <dbReference type="ARBA" id="ARBA00022553"/>
    </source>
</evidence>
<keyword evidence="4" id="KW-1003">Cell membrane</keyword>
<dbReference type="OrthoDB" id="9776552at2"/>
<dbReference type="InterPro" id="IPR050640">
    <property type="entry name" value="Bact_2-comp_sensor_kinase"/>
</dbReference>
<dbReference type="InterPro" id="IPR010559">
    <property type="entry name" value="Sig_transdc_His_kin_internal"/>
</dbReference>
<dbReference type="InterPro" id="IPR003660">
    <property type="entry name" value="HAMP_dom"/>
</dbReference>
<dbReference type="Proteomes" id="UP000246635">
    <property type="component" value="Unassembled WGS sequence"/>
</dbReference>
<keyword evidence="5" id="KW-0597">Phosphoprotein</keyword>
<dbReference type="InterPro" id="IPR004358">
    <property type="entry name" value="Sig_transdc_His_kin-like_C"/>
</dbReference>
<dbReference type="PANTHER" id="PTHR34220">
    <property type="entry name" value="SENSOR HISTIDINE KINASE YPDA"/>
    <property type="match status" value="1"/>
</dbReference>
<dbReference type="Gene3D" id="6.10.340.10">
    <property type="match status" value="1"/>
</dbReference>
<comment type="caution">
    <text evidence="17">The sequence shown here is derived from an EMBL/GenBank/DDBJ whole genome shotgun (WGS) entry which is preliminary data.</text>
</comment>
<dbReference type="GO" id="GO:0005886">
    <property type="term" value="C:plasma membrane"/>
    <property type="evidence" value="ECO:0007669"/>
    <property type="project" value="UniProtKB-SubCell"/>
</dbReference>
<dbReference type="Gene3D" id="3.30.565.10">
    <property type="entry name" value="Histidine kinase-like ATPase, C-terminal domain"/>
    <property type="match status" value="1"/>
</dbReference>
<evidence type="ECO:0000256" key="8">
    <source>
        <dbReference type="ARBA" id="ARBA00022741"/>
    </source>
</evidence>
<dbReference type="Pfam" id="PF06580">
    <property type="entry name" value="His_kinase"/>
    <property type="match status" value="1"/>
</dbReference>
<organism evidence="17 18">
    <name type="scientific">Paenibacillus cellulosilyticus</name>
    <dbReference type="NCBI Taxonomy" id="375489"/>
    <lineage>
        <taxon>Bacteria</taxon>
        <taxon>Bacillati</taxon>
        <taxon>Bacillota</taxon>
        <taxon>Bacilli</taxon>
        <taxon>Bacillales</taxon>
        <taxon>Paenibacillaceae</taxon>
        <taxon>Paenibacillus</taxon>
    </lineage>
</organism>
<dbReference type="PROSITE" id="PS50109">
    <property type="entry name" value="HIS_KIN"/>
    <property type="match status" value="1"/>
</dbReference>